<accession>A0A317XTC7</accession>
<dbReference type="AlphaFoldDB" id="A0A317XTC7"/>
<proteinExistence type="predicted"/>
<dbReference type="EMBL" id="KZ819191">
    <property type="protein sequence ID" value="PWZ01150.1"/>
    <property type="molecule type" value="Genomic_DNA"/>
</dbReference>
<name>A0A317XTC7_9BASI</name>
<sequence>MTAVWHERRRRRRTPRRRLWCRREGRRNLRVIDRCGCCATSTSTLSTRCTATRPRMDYAGTLVAHKQTSTTDHKGTEAGTSVVGRGCKQSHENSEWARQLHVGLARRNKAWNYSPALQGPSRGLAHLASTVAATTGQAGTSQAEEFIARHR</sequence>
<evidence type="ECO:0000313" key="1">
    <source>
        <dbReference type="EMBL" id="PWZ01150.1"/>
    </source>
</evidence>
<keyword evidence="2" id="KW-1185">Reference proteome</keyword>
<evidence type="ECO:0000313" key="2">
    <source>
        <dbReference type="Proteomes" id="UP000246740"/>
    </source>
</evidence>
<dbReference type="Proteomes" id="UP000246740">
    <property type="component" value="Unassembled WGS sequence"/>
</dbReference>
<reference evidence="1 2" key="1">
    <citation type="journal article" date="2018" name="Mol. Biol. Evol.">
        <title>Broad Genomic Sampling Reveals a Smut Pathogenic Ancestry of the Fungal Clade Ustilaginomycotina.</title>
        <authorList>
            <person name="Kijpornyongpan T."/>
            <person name="Mondo S.J."/>
            <person name="Barry K."/>
            <person name="Sandor L."/>
            <person name="Lee J."/>
            <person name="Lipzen A."/>
            <person name="Pangilinan J."/>
            <person name="LaButti K."/>
            <person name="Hainaut M."/>
            <person name="Henrissat B."/>
            <person name="Grigoriev I.V."/>
            <person name="Spatafora J.W."/>
            <person name="Aime M.C."/>
        </authorList>
    </citation>
    <scope>NUCLEOTIDE SEQUENCE [LARGE SCALE GENOMIC DNA]</scope>
    <source>
        <strain evidence="1 2">MCA 3645</strain>
    </source>
</reference>
<organism evidence="1 2">
    <name type="scientific">Testicularia cyperi</name>
    <dbReference type="NCBI Taxonomy" id="1882483"/>
    <lineage>
        <taxon>Eukaryota</taxon>
        <taxon>Fungi</taxon>
        <taxon>Dikarya</taxon>
        <taxon>Basidiomycota</taxon>
        <taxon>Ustilaginomycotina</taxon>
        <taxon>Ustilaginomycetes</taxon>
        <taxon>Ustilaginales</taxon>
        <taxon>Anthracoideaceae</taxon>
        <taxon>Testicularia</taxon>
    </lineage>
</organism>
<protein>
    <submittedName>
        <fullName evidence="1">Uncharacterized protein</fullName>
    </submittedName>
</protein>
<dbReference type="InParanoid" id="A0A317XTC7"/>
<gene>
    <name evidence="1" type="ORF">BCV70DRAFT_90472</name>
</gene>